<dbReference type="Proteomes" id="UP000286288">
    <property type="component" value="Unassembled WGS sequence"/>
</dbReference>
<proteinExistence type="predicted"/>
<dbReference type="PANTHER" id="PTHR22916:SF51">
    <property type="entry name" value="GLYCOSYLTRANSFERASE EPSH-RELATED"/>
    <property type="match status" value="1"/>
</dbReference>
<keyword evidence="2 4" id="KW-0808">Transferase</keyword>
<protein>
    <submittedName>
        <fullName evidence="4">Glycosyltransferase family 2 protein</fullName>
    </submittedName>
</protein>
<evidence type="ECO:0000313" key="5">
    <source>
        <dbReference type="Proteomes" id="UP000286288"/>
    </source>
</evidence>
<dbReference type="InterPro" id="IPR001173">
    <property type="entry name" value="Glyco_trans_2-like"/>
</dbReference>
<dbReference type="AlphaFoldDB" id="A0A415EJ08"/>
<dbReference type="PANTHER" id="PTHR22916">
    <property type="entry name" value="GLYCOSYLTRANSFERASE"/>
    <property type="match status" value="1"/>
</dbReference>
<dbReference type="InterPro" id="IPR029044">
    <property type="entry name" value="Nucleotide-diphossugar_trans"/>
</dbReference>
<dbReference type="Pfam" id="PF00535">
    <property type="entry name" value="Glycos_transf_2"/>
    <property type="match status" value="1"/>
</dbReference>
<evidence type="ECO:0000256" key="1">
    <source>
        <dbReference type="ARBA" id="ARBA00022676"/>
    </source>
</evidence>
<evidence type="ECO:0000256" key="2">
    <source>
        <dbReference type="ARBA" id="ARBA00022679"/>
    </source>
</evidence>
<keyword evidence="1" id="KW-0328">Glycosyltransferase</keyword>
<evidence type="ECO:0000313" key="4">
    <source>
        <dbReference type="EMBL" id="RHK01610.1"/>
    </source>
</evidence>
<dbReference type="SUPFAM" id="SSF53448">
    <property type="entry name" value="Nucleotide-diphospho-sugar transferases"/>
    <property type="match status" value="1"/>
</dbReference>
<gene>
    <name evidence="4" type="ORF">DW084_18360</name>
</gene>
<organism evidence="4 5">
    <name type="scientific">Enterococcus casseliflavus</name>
    <name type="common">Enterococcus flavescens</name>
    <dbReference type="NCBI Taxonomy" id="37734"/>
    <lineage>
        <taxon>Bacteria</taxon>
        <taxon>Bacillati</taxon>
        <taxon>Bacillota</taxon>
        <taxon>Bacilli</taxon>
        <taxon>Lactobacillales</taxon>
        <taxon>Enterococcaceae</taxon>
        <taxon>Enterococcus</taxon>
    </lineage>
</organism>
<comment type="caution">
    <text evidence="4">The sequence shown here is derived from an EMBL/GenBank/DDBJ whole genome shotgun (WGS) entry which is preliminary data.</text>
</comment>
<dbReference type="Gene3D" id="3.90.550.10">
    <property type="entry name" value="Spore Coat Polysaccharide Biosynthesis Protein SpsA, Chain A"/>
    <property type="match status" value="1"/>
</dbReference>
<sequence>MDEKISIIIPMYNGEKYIGECLTSLMNQTYKNIEIIVVDDGSTDDSIEVVNEVIKKNTSRVIRLVSKSNGGQSSARNAGISYASGKFIAFIDCDDFVTPIYCEELMHAIKTCDVQVAMCKFTKEETELNFAVVNPPKIVEGTFLRLIDELYDSDFPAVSPTVKLYNVELFKDLSFTEGIIYEDGLFFYELIDRITKIALVDSKSYYYRTTENSTLTSKISKKNFDVLKKNRLTENFFKEKHPEALGHFYQKALNLNDFIAVKCIQDKTPLSNQLIREIFSMNQEYAKENAVRQILYKNYFLL</sequence>
<accession>A0A415EJ08</accession>
<dbReference type="CDD" id="cd00761">
    <property type="entry name" value="Glyco_tranf_GTA_type"/>
    <property type="match status" value="1"/>
</dbReference>
<dbReference type="EMBL" id="QRMZ01000059">
    <property type="protein sequence ID" value="RHK01610.1"/>
    <property type="molecule type" value="Genomic_DNA"/>
</dbReference>
<dbReference type="GO" id="GO:0016757">
    <property type="term" value="F:glycosyltransferase activity"/>
    <property type="evidence" value="ECO:0007669"/>
    <property type="project" value="UniProtKB-KW"/>
</dbReference>
<name>A0A415EJ08_ENTCA</name>
<reference evidence="4 5" key="1">
    <citation type="submission" date="2018-08" db="EMBL/GenBank/DDBJ databases">
        <title>A genome reference for cultivated species of the human gut microbiota.</title>
        <authorList>
            <person name="Zou Y."/>
            <person name="Xue W."/>
            <person name="Luo G."/>
        </authorList>
    </citation>
    <scope>NUCLEOTIDE SEQUENCE [LARGE SCALE GENOMIC DNA]</scope>
    <source>
        <strain evidence="4 5">AF48-16</strain>
    </source>
</reference>
<evidence type="ECO:0000259" key="3">
    <source>
        <dbReference type="Pfam" id="PF00535"/>
    </source>
</evidence>
<feature type="domain" description="Glycosyltransferase 2-like" evidence="3">
    <location>
        <begin position="6"/>
        <end position="173"/>
    </location>
</feature>